<feature type="compositionally biased region" description="Polar residues" evidence="13">
    <location>
        <begin position="483"/>
        <end position="499"/>
    </location>
</feature>
<dbReference type="OrthoDB" id="5954824at2759"/>
<dbReference type="CDD" id="cd20029">
    <property type="entry name" value="FH_FOXM"/>
    <property type="match status" value="1"/>
</dbReference>
<dbReference type="InterPro" id="IPR018122">
    <property type="entry name" value="TF_fork_head_CS_1"/>
</dbReference>
<dbReference type="SMART" id="SM00339">
    <property type="entry name" value="FH"/>
    <property type="match status" value="1"/>
</dbReference>
<feature type="compositionally biased region" description="Low complexity" evidence="13">
    <location>
        <begin position="29"/>
        <end position="40"/>
    </location>
</feature>
<dbReference type="GeneTree" id="ENSGT00940000158804"/>
<dbReference type="RefSeq" id="XP_019749207.1">
    <property type="nucleotide sequence ID" value="XM_019893648.1"/>
</dbReference>
<reference evidence="15" key="2">
    <citation type="submission" date="2025-09" db="UniProtKB">
        <authorList>
            <consortium name="Ensembl"/>
        </authorList>
    </citation>
    <scope>IDENTIFICATION</scope>
</reference>
<keyword evidence="4 12" id="KW-0238">DNA-binding</keyword>
<accession>A0A3Q2Z7D7</accession>
<feature type="compositionally biased region" description="Polar residues" evidence="13">
    <location>
        <begin position="403"/>
        <end position="416"/>
    </location>
</feature>
<dbReference type="RefSeq" id="XP_019749209.1">
    <property type="nucleotide sequence ID" value="XM_019893650.1"/>
</dbReference>
<feature type="domain" description="Fork-head" evidence="14">
    <location>
        <begin position="216"/>
        <end position="294"/>
    </location>
</feature>
<feature type="region of interest" description="Disordered" evidence="13">
    <location>
        <begin position="1"/>
        <end position="44"/>
    </location>
</feature>
<dbReference type="InterPro" id="IPR030456">
    <property type="entry name" value="TF_fork_head_CS_2"/>
</dbReference>
<dbReference type="AlphaFoldDB" id="A0A3Q2Z7D7"/>
<proteinExistence type="predicted"/>
<dbReference type="GO" id="GO:0005634">
    <property type="term" value="C:nucleus"/>
    <property type="evidence" value="ECO:0007669"/>
    <property type="project" value="UniProtKB-SubCell"/>
</dbReference>
<dbReference type="PROSITE" id="PS00657">
    <property type="entry name" value="FORK_HEAD_1"/>
    <property type="match status" value="1"/>
</dbReference>
<feature type="region of interest" description="Disordered" evidence="13">
    <location>
        <begin position="319"/>
        <end position="345"/>
    </location>
</feature>
<keyword evidence="16" id="KW-1185">Reference proteome</keyword>
<feature type="compositionally biased region" description="Polar residues" evidence="13">
    <location>
        <begin position="18"/>
        <end position="28"/>
    </location>
</feature>
<dbReference type="InterPro" id="IPR042839">
    <property type="entry name" value="FOXM1"/>
</dbReference>
<feature type="region of interest" description="Disordered" evidence="13">
    <location>
        <begin position="189"/>
        <end position="212"/>
    </location>
</feature>
<dbReference type="Gene3D" id="1.10.10.10">
    <property type="entry name" value="Winged helix-like DNA-binding domain superfamily/Winged helix DNA-binding domain"/>
    <property type="match status" value="1"/>
</dbReference>
<evidence type="ECO:0000313" key="16">
    <source>
        <dbReference type="Proteomes" id="UP000264820"/>
    </source>
</evidence>
<keyword evidence="6" id="KW-0804">Transcription</keyword>
<keyword evidence="8 12" id="KW-0539">Nucleus</keyword>
<dbReference type="InterPro" id="IPR036390">
    <property type="entry name" value="WH_DNA-bd_sf"/>
</dbReference>
<dbReference type="PANTHER" id="PTHR46878:SF1">
    <property type="entry name" value="FORKHEAD BOX PROTEIN M1"/>
    <property type="match status" value="1"/>
</dbReference>
<feature type="compositionally biased region" description="Polar residues" evidence="13">
    <location>
        <begin position="525"/>
        <end position="543"/>
    </location>
</feature>
<evidence type="ECO:0000256" key="12">
    <source>
        <dbReference type="PROSITE-ProRule" id="PRU00089"/>
    </source>
</evidence>
<evidence type="ECO:0000256" key="5">
    <source>
        <dbReference type="ARBA" id="ARBA00023159"/>
    </source>
</evidence>
<organism evidence="15 16">
    <name type="scientific">Hippocampus comes</name>
    <name type="common">Tiger tail seahorse</name>
    <dbReference type="NCBI Taxonomy" id="109280"/>
    <lineage>
        <taxon>Eukaryota</taxon>
        <taxon>Metazoa</taxon>
        <taxon>Chordata</taxon>
        <taxon>Craniata</taxon>
        <taxon>Vertebrata</taxon>
        <taxon>Euteleostomi</taxon>
        <taxon>Actinopterygii</taxon>
        <taxon>Neopterygii</taxon>
        <taxon>Teleostei</taxon>
        <taxon>Neoteleostei</taxon>
        <taxon>Acanthomorphata</taxon>
        <taxon>Syngnathiaria</taxon>
        <taxon>Syngnathiformes</taxon>
        <taxon>Syngnathoidei</taxon>
        <taxon>Syngnathidae</taxon>
        <taxon>Hippocampus</taxon>
    </lineage>
</organism>
<evidence type="ECO:0000256" key="6">
    <source>
        <dbReference type="ARBA" id="ARBA00023163"/>
    </source>
</evidence>
<feature type="region of interest" description="Disordered" evidence="13">
    <location>
        <begin position="386"/>
        <end position="555"/>
    </location>
</feature>
<dbReference type="InterPro" id="IPR047516">
    <property type="entry name" value="FH_FOXM1"/>
</dbReference>
<evidence type="ECO:0000256" key="10">
    <source>
        <dbReference type="ARBA" id="ARBA00053415"/>
    </source>
</evidence>
<comment type="function">
    <text evidence="10">Transcription factor regulating the expression of cell cycle genes essential for DNA replication and mitosis. Plays a role in the control of cell proliferation. Also plays a role in DNA break repair, participating in the DNA damage checkpoint response. Promotes transcription of PHB2.</text>
</comment>
<feature type="compositionally biased region" description="Basic and acidic residues" evidence="13">
    <location>
        <begin position="423"/>
        <end position="444"/>
    </location>
</feature>
<keyword evidence="5" id="KW-0010">Activator</keyword>
<evidence type="ECO:0000256" key="1">
    <source>
        <dbReference type="ARBA" id="ARBA00004123"/>
    </source>
</evidence>
<dbReference type="FunFam" id="1.10.10.10:FF:000245">
    <property type="entry name" value="forkhead box protein M1 isoform X2"/>
    <property type="match status" value="1"/>
</dbReference>
<keyword evidence="2" id="KW-0227">DNA damage</keyword>
<dbReference type="Ensembl" id="ENSHCOT00000022209.1">
    <property type="protein sequence ID" value="ENSHCOP00000026744.1"/>
    <property type="gene ID" value="ENSHCOG00000017947.1"/>
</dbReference>
<dbReference type="InterPro" id="IPR001766">
    <property type="entry name" value="Fork_head_dom"/>
</dbReference>
<dbReference type="PROSITE" id="PS00658">
    <property type="entry name" value="FORK_HEAD_2"/>
    <property type="match status" value="1"/>
</dbReference>
<protein>
    <recommendedName>
        <fullName evidence="11">Forkhead box protein M1</fullName>
    </recommendedName>
</protein>
<dbReference type="STRING" id="109280.ENSHCOP00000026744"/>
<evidence type="ECO:0000256" key="2">
    <source>
        <dbReference type="ARBA" id="ARBA00022763"/>
    </source>
</evidence>
<dbReference type="PRINTS" id="PR00053">
    <property type="entry name" value="FORKHEAD"/>
</dbReference>
<dbReference type="CTD" id="2305"/>
<dbReference type="GO" id="GO:0006281">
    <property type="term" value="P:DNA repair"/>
    <property type="evidence" value="ECO:0007669"/>
    <property type="project" value="UniProtKB-KW"/>
</dbReference>
<keyword evidence="3" id="KW-0805">Transcription regulation</keyword>
<evidence type="ECO:0000256" key="3">
    <source>
        <dbReference type="ARBA" id="ARBA00023015"/>
    </source>
</evidence>
<keyword evidence="7" id="KW-0234">DNA repair</keyword>
<dbReference type="OMA" id="APKQEHR"/>
<dbReference type="GO" id="GO:0003700">
    <property type="term" value="F:DNA-binding transcription factor activity"/>
    <property type="evidence" value="ECO:0007669"/>
    <property type="project" value="InterPro"/>
</dbReference>
<dbReference type="PANTHER" id="PTHR46878">
    <property type="entry name" value="FORKHEAD BOX PROTEIN M1"/>
    <property type="match status" value="1"/>
</dbReference>
<dbReference type="PROSITE" id="PS50039">
    <property type="entry name" value="FORK_HEAD_3"/>
    <property type="match status" value="1"/>
</dbReference>
<dbReference type="GO" id="GO:0000086">
    <property type="term" value="P:G2/M transition of mitotic cell cycle"/>
    <property type="evidence" value="ECO:0007669"/>
    <property type="project" value="InterPro"/>
</dbReference>
<dbReference type="GeneID" id="109530088"/>
<dbReference type="KEGG" id="hcq:109530088"/>
<dbReference type="GO" id="GO:0006357">
    <property type="term" value="P:regulation of transcription by RNA polymerase II"/>
    <property type="evidence" value="ECO:0007669"/>
    <property type="project" value="TreeGrafter"/>
</dbReference>
<dbReference type="GO" id="GO:0042127">
    <property type="term" value="P:regulation of cell population proliferation"/>
    <property type="evidence" value="ECO:0007669"/>
    <property type="project" value="TreeGrafter"/>
</dbReference>
<feature type="DNA-binding region" description="Fork-head" evidence="12">
    <location>
        <begin position="216"/>
        <end position="294"/>
    </location>
</feature>
<evidence type="ECO:0000256" key="8">
    <source>
        <dbReference type="ARBA" id="ARBA00023242"/>
    </source>
</evidence>
<evidence type="ECO:0000256" key="7">
    <source>
        <dbReference type="ARBA" id="ARBA00023204"/>
    </source>
</evidence>
<dbReference type="SUPFAM" id="SSF46785">
    <property type="entry name" value="Winged helix' DNA-binding domain"/>
    <property type="match status" value="1"/>
</dbReference>
<reference evidence="15" key="1">
    <citation type="submission" date="2025-08" db="UniProtKB">
        <authorList>
            <consortium name="Ensembl"/>
        </authorList>
    </citation>
    <scope>IDENTIFICATION</scope>
</reference>
<evidence type="ECO:0000256" key="9">
    <source>
        <dbReference type="ARBA" id="ARBA00023306"/>
    </source>
</evidence>
<evidence type="ECO:0000313" key="15">
    <source>
        <dbReference type="Ensembl" id="ENSHCOP00000026744.1"/>
    </source>
</evidence>
<dbReference type="Proteomes" id="UP000264820">
    <property type="component" value="Unplaced"/>
</dbReference>
<name>A0A3Q2Z7D7_HIPCM</name>
<evidence type="ECO:0000256" key="11">
    <source>
        <dbReference type="ARBA" id="ARBA00072725"/>
    </source>
</evidence>
<evidence type="ECO:0000256" key="13">
    <source>
        <dbReference type="SAM" id="MobiDB-lite"/>
    </source>
</evidence>
<comment type="subcellular location">
    <subcellularLocation>
        <location evidence="1 12">Nucleus</location>
    </subcellularLocation>
</comment>
<sequence length="642" mass="69516">MRRSPRRPLILKRRKLPFQQSAAPVSQDSSQAQPGRSSSSERFSDTVRVLDHPIFPGTQLVVIPKTAELRSVIEALTVKGKEHGAQGPNKFILLGESGSLDSGLLNKTAQELLFPGSAVAQQVSRTAAFTEVKQPKKQDDGCPFDDSLTNMQWLERCDAFQPAPADDKSDKENRTAAAVLEGRPHTLHSVPEAACGSLPETGTAPVSRPRDGGSIKPPFSYMTMIQFAINSRQDGLMTLKEIYAWLQQHFDFFRDENRRGWKNSVRHNLSLHKMFIRKMSPDGKVSFWTIRPEANRGLTLDQVYTAGCNPVAAPVARPVPASPRQQPTLPVAKKAPTGSGSSKQMKRLLPRAPSYLVPVQLPLSAIVCPPSTPAVGLPARRAASSLCKAKRRRNAPKEHDLSKTATSIASRRSTNDGVPIACDHVKDEARRAKVPKVEPEEGRARPTAQRRSPKMAARRQQAGGSRRKQRLVRTRHEEPLLVYSQNSDGDSGIATSSTCLDAEPDLPDGWLHSSKTPIKAGRRLASSTPSKPTADSGGQSTLDFSPIRTPGGPARAPPHDYTAFSVDGTPFKDWALFSDAAAGSPPGLPSACSGELLAEGLVLDTLNDSLSKILVDLSFGLDDVGDLGLADVSLSELIPQLK</sequence>
<dbReference type="GO" id="GO:0000977">
    <property type="term" value="F:RNA polymerase II transcription regulatory region sequence-specific DNA binding"/>
    <property type="evidence" value="ECO:0007669"/>
    <property type="project" value="TreeGrafter"/>
</dbReference>
<dbReference type="Pfam" id="PF00250">
    <property type="entry name" value="Forkhead"/>
    <property type="match status" value="1"/>
</dbReference>
<dbReference type="InterPro" id="IPR036388">
    <property type="entry name" value="WH-like_DNA-bd_sf"/>
</dbReference>
<feature type="compositionally biased region" description="Basic residues" evidence="13">
    <location>
        <begin position="1"/>
        <end position="16"/>
    </location>
</feature>
<keyword evidence="9" id="KW-0131">Cell cycle</keyword>
<evidence type="ECO:0000256" key="4">
    <source>
        <dbReference type="ARBA" id="ARBA00023125"/>
    </source>
</evidence>
<dbReference type="RefSeq" id="XP_019749208.1">
    <property type="nucleotide sequence ID" value="XM_019893649.1"/>
</dbReference>
<evidence type="ECO:0000259" key="14">
    <source>
        <dbReference type="PROSITE" id="PS50039"/>
    </source>
</evidence>